<reference evidence="2 3" key="1">
    <citation type="submission" date="2022-07" db="EMBL/GenBank/DDBJ databases">
        <title>Novel species in genus cellulomonas.</title>
        <authorList>
            <person name="Ye L."/>
        </authorList>
    </citation>
    <scope>NUCLEOTIDE SEQUENCE [LARGE SCALE GENOMIC DNA]</scope>
    <source>
        <strain evidence="3">zg-Y338</strain>
    </source>
</reference>
<dbReference type="PANTHER" id="PTHR30383:SF5">
    <property type="entry name" value="SGNH HYDROLASE-TYPE ESTERASE DOMAIN-CONTAINING PROTEIN"/>
    <property type="match status" value="1"/>
</dbReference>
<evidence type="ECO:0000313" key="3">
    <source>
        <dbReference type="Proteomes" id="UP001316189"/>
    </source>
</evidence>
<dbReference type="Gene3D" id="3.40.50.1110">
    <property type="entry name" value="SGNH hydrolase"/>
    <property type="match status" value="1"/>
</dbReference>
<accession>A0ABY5KUX1</accession>
<dbReference type="InterPro" id="IPR013830">
    <property type="entry name" value="SGNH_hydro"/>
</dbReference>
<keyword evidence="3" id="KW-1185">Reference proteome</keyword>
<keyword evidence="2" id="KW-0378">Hydrolase</keyword>
<feature type="domain" description="SGNH hydrolase-type esterase" evidence="1">
    <location>
        <begin position="14"/>
        <end position="197"/>
    </location>
</feature>
<name>A0ABY5KUX1_9CELL</name>
<evidence type="ECO:0000259" key="1">
    <source>
        <dbReference type="Pfam" id="PF13472"/>
    </source>
</evidence>
<dbReference type="GO" id="GO:0016787">
    <property type="term" value="F:hydrolase activity"/>
    <property type="evidence" value="ECO:0007669"/>
    <property type="project" value="UniProtKB-KW"/>
</dbReference>
<dbReference type="Proteomes" id="UP001316189">
    <property type="component" value="Chromosome"/>
</dbReference>
<protein>
    <submittedName>
        <fullName evidence="2">SGNH/GDSL hydrolase family protein</fullName>
    </submittedName>
</protein>
<organism evidence="2 3">
    <name type="scientific">Cellulomonas chengniuliangii</name>
    <dbReference type="NCBI Taxonomy" id="2968084"/>
    <lineage>
        <taxon>Bacteria</taxon>
        <taxon>Bacillati</taxon>
        <taxon>Actinomycetota</taxon>
        <taxon>Actinomycetes</taxon>
        <taxon>Micrococcales</taxon>
        <taxon>Cellulomonadaceae</taxon>
        <taxon>Cellulomonas</taxon>
    </lineage>
</organism>
<dbReference type="CDD" id="cd01834">
    <property type="entry name" value="SGNH_hydrolase_like_2"/>
    <property type="match status" value="1"/>
</dbReference>
<dbReference type="InterPro" id="IPR036514">
    <property type="entry name" value="SGNH_hydro_sf"/>
</dbReference>
<dbReference type="SUPFAM" id="SSF52266">
    <property type="entry name" value="SGNH hydrolase"/>
    <property type="match status" value="1"/>
</dbReference>
<proteinExistence type="predicted"/>
<dbReference type="PANTHER" id="PTHR30383">
    <property type="entry name" value="THIOESTERASE 1/PROTEASE 1/LYSOPHOSPHOLIPASE L1"/>
    <property type="match status" value="1"/>
</dbReference>
<dbReference type="InterPro" id="IPR051532">
    <property type="entry name" value="Ester_Hydrolysis_Enzymes"/>
</dbReference>
<gene>
    <name evidence="2" type="ORF">NP064_10685</name>
</gene>
<dbReference type="Pfam" id="PF13472">
    <property type="entry name" value="Lipase_GDSL_2"/>
    <property type="match status" value="1"/>
</dbReference>
<evidence type="ECO:0000313" key="2">
    <source>
        <dbReference type="EMBL" id="UUI74277.1"/>
    </source>
</evidence>
<sequence length="214" mass="23094">MTLLTTGDRVLLTGDSITEWGRDHSDPTSLGTGYAMVVASLAGARRPDLGLTFLNRGVGGDTSTMLRDRWQRDALDLEPTVVSILIGINDTWRRFEGGGAPTSTEEYEDACRAILDATRDTLGARIVLIEPFLTPVRSEQHAWRDDLDPRIGVVRRLASDYRATLVPADGLFAAAAVRTNPEQWCFDGVHPTPAGHGLLAEAWLDAVGIGAPSA</sequence>
<dbReference type="EMBL" id="CP101988">
    <property type="protein sequence ID" value="UUI74277.1"/>
    <property type="molecule type" value="Genomic_DNA"/>
</dbReference>
<dbReference type="RefSeq" id="WP_227569663.1">
    <property type="nucleotide sequence ID" value="NZ_CP101988.1"/>
</dbReference>